<dbReference type="GO" id="GO:0003723">
    <property type="term" value="F:RNA binding"/>
    <property type="evidence" value="ECO:0007669"/>
    <property type="project" value="UniProtKB-KW"/>
</dbReference>
<feature type="region of interest" description="Disordered" evidence="10">
    <location>
        <begin position="568"/>
        <end position="614"/>
    </location>
</feature>
<evidence type="ECO:0000259" key="12">
    <source>
        <dbReference type="PROSITE" id="PS51194"/>
    </source>
</evidence>
<dbReference type="InterPro" id="IPR011545">
    <property type="entry name" value="DEAD/DEAH_box_helicase_dom"/>
</dbReference>
<dbReference type="PANTHER" id="PTHR47959:SF21">
    <property type="entry name" value="DEAD-BOX HELICASE 56"/>
    <property type="match status" value="1"/>
</dbReference>
<keyword evidence="7" id="KW-0694">RNA-binding</keyword>
<evidence type="ECO:0000256" key="8">
    <source>
        <dbReference type="ARBA" id="ARBA00038041"/>
    </source>
</evidence>
<dbReference type="Pfam" id="PF00271">
    <property type="entry name" value="Helicase_C"/>
    <property type="match status" value="2"/>
</dbReference>
<accession>J5QVK1</accession>
<dbReference type="VEuPathDB" id="FungiDB:A1Q1_01535"/>
<feature type="compositionally biased region" description="Basic residues" evidence="10">
    <location>
        <begin position="584"/>
        <end position="594"/>
    </location>
</feature>
<evidence type="ECO:0000313" key="13">
    <source>
        <dbReference type="EMBL" id="EJT49333.1"/>
    </source>
</evidence>
<dbReference type="PANTHER" id="PTHR47959">
    <property type="entry name" value="ATP-DEPENDENT RNA HELICASE RHLE-RELATED"/>
    <property type="match status" value="1"/>
</dbReference>
<dbReference type="Pfam" id="PF00270">
    <property type="entry name" value="DEAD"/>
    <property type="match status" value="1"/>
</dbReference>
<dbReference type="EC" id="3.6.4.13" evidence="2"/>
<name>J5QVK1_TRIAS</name>
<dbReference type="GO" id="GO:0016787">
    <property type="term" value="F:hydrolase activity"/>
    <property type="evidence" value="ECO:0007669"/>
    <property type="project" value="UniProtKB-KW"/>
</dbReference>
<dbReference type="KEGG" id="tasa:A1Q1_01535"/>
<dbReference type="InterPro" id="IPR001650">
    <property type="entry name" value="Helicase_C-like"/>
</dbReference>
<dbReference type="InterPro" id="IPR027417">
    <property type="entry name" value="P-loop_NTPase"/>
</dbReference>
<evidence type="ECO:0000256" key="9">
    <source>
        <dbReference type="ARBA" id="ARBA00047984"/>
    </source>
</evidence>
<evidence type="ECO:0000256" key="7">
    <source>
        <dbReference type="ARBA" id="ARBA00022884"/>
    </source>
</evidence>
<evidence type="ECO:0000313" key="14">
    <source>
        <dbReference type="Proteomes" id="UP000002748"/>
    </source>
</evidence>
<keyword evidence="6" id="KW-0067">ATP-binding</keyword>
<dbReference type="GO" id="GO:0005524">
    <property type="term" value="F:ATP binding"/>
    <property type="evidence" value="ECO:0007669"/>
    <property type="project" value="UniProtKB-KW"/>
</dbReference>
<dbReference type="GeneID" id="25985049"/>
<dbReference type="InterPro" id="IPR050079">
    <property type="entry name" value="DEAD_box_RNA_helicase"/>
</dbReference>
<comment type="caution">
    <text evidence="13">The sequence shown here is derived from an EMBL/GenBank/DDBJ whole genome shotgun (WGS) entry which is preliminary data.</text>
</comment>
<dbReference type="InterPro" id="IPR014001">
    <property type="entry name" value="Helicase_ATP-bd"/>
</dbReference>
<feature type="compositionally biased region" description="Basic and acidic residues" evidence="10">
    <location>
        <begin position="605"/>
        <end position="614"/>
    </location>
</feature>
<dbReference type="GO" id="GO:0005829">
    <property type="term" value="C:cytosol"/>
    <property type="evidence" value="ECO:0007669"/>
    <property type="project" value="TreeGrafter"/>
</dbReference>
<gene>
    <name evidence="13" type="ORF">A1Q1_01535</name>
</gene>
<dbReference type="SMART" id="SM00490">
    <property type="entry name" value="HELICc"/>
    <property type="match status" value="1"/>
</dbReference>
<sequence>MAPNVSDALLDSELTFASPPFSTLLDARILRALADLKFANPTLVQAKAIPLLLEGKDVLARARTGSGKTAAYVVPAVQRVLELKGATSPAESDYQVTRAVILVPTRELAMQVTNFVKSISTYCEGLVSVVNVASGATNVQKILLNDNPDIVVATPTKLLALLQSKSIDLAHLAFLAIDEADLLLSYGHKDDLTRIMDPAMGFVPKLGVQGCLMSATLSEDVEGVKGLVLRNPAILTLSEPATASSLLTQHFTFSSERDKFLLLFVLLKLKLIKGKSIIFVNDIERGYRVRLFLEQFGIKCCVVNSELPLASRYHVVEEFNRGVYQVVIATDEASLGDEEPEDEEEESEAEEDAEEEQEEKNAEAGPSKRRASSPAPGAPGKKKKRSAGSMARGIDFTSASSVINFDLPTTTTAYLHRVGRTARAGHSGLALSFVVPKDQWGKDKSVSIKTAERDEQVFDRIKSKVKAEGGGDIKEWDWGGRRGEIEGFRYRMEDALRAVTSKRVSDARREEVRRELLNSEKLKQHFAANPLDLAYLRHDAPLHPGRTSSHLKHVPGYLMPKIAALPSGSGDVTDGQHIGFAKRGGGRGRGRGGRGRGGARGGKGRKVDPLKFKS</sequence>
<keyword evidence="5 13" id="KW-0347">Helicase</keyword>
<keyword evidence="3" id="KW-0547">Nucleotide-binding</keyword>
<evidence type="ECO:0000256" key="3">
    <source>
        <dbReference type="ARBA" id="ARBA00022741"/>
    </source>
</evidence>
<evidence type="ECO:0000256" key="4">
    <source>
        <dbReference type="ARBA" id="ARBA00022801"/>
    </source>
</evidence>
<dbReference type="PROSITE" id="PS51192">
    <property type="entry name" value="HELICASE_ATP_BIND_1"/>
    <property type="match status" value="1"/>
</dbReference>
<dbReference type="HOGENOM" id="CLU_003041_17_1_1"/>
<comment type="function">
    <text evidence="1">ATP-binding RNA helicase involved in the biogenesis of 60S ribosomal subunits and is required for the normal formation of 25S and 5.8S rRNAs.</text>
</comment>
<dbReference type="SUPFAM" id="SSF52540">
    <property type="entry name" value="P-loop containing nucleoside triphosphate hydrolases"/>
    <property type="match status" value="2"/>
</dbReference>
<dbReference type="AlphaFoldDB" id="J5QVK1"/>
<dbReference type="Gene3D" id="3.40.50.300">
    <property type="entry name" value="P-loop containing nucleotide triphosphate hydrolases"/>
    <property type="match status" value="2"/>
</dbReference>
<feature type="domain" description="Helicase ATP-binding" evidence="11">
    <location>
        <begin position="49"/>
        <end position="235"/>
    </location>
</feature>
<feature type="compositionally biased region" description="Acidic residues" evidence="10">
    <location>
        <begin position="334"/>
        <end position="358"/>
    </location>
</feature>
<dbReference type="SMART" id="SM00487">
    <property type="entry name" value="DEXDc"/>
    <property type="match status" value="1"/>
</dbReference>
<dbReference type="CDD" id="cd18787">
    <property type="entry name" value="SF2_C_DEAD"/>
    <property type="match status" value="1"/>
</dbReference>
<evidence type="ECO:0000259" key="11">
    <source>
        <dbReference type="PROSITE" id="PS51192"/>
    </source>
</evidence>
<comment type="similarity">
    <text evidence="8">Belongs to the DEAD box helicase family. DDX56/DBP9 subfamily.</text>
</comment>
<dbReference type="EMBL" id="ALBS01000173">
    <property type="protein sequence ID" value="EJT49333.1"/>
    <property type="molecule type" value="Genomic_DNA"/>
</dbReference>
<evidence type="ECO:0000256" key="5">
    <source>
        <dbReference type="ARBA" id="ARBA00022806"/>
    </source>
</evidence>
<evidence type="ECO:0000256" key="2">
    <source>
        <dbReference type="ARBA" id="ARBA00012552"/>
    </source>
</evidence>
<reference evidence="13 14" key="1">
    <citation type="journal article" date="2012" name="Eukaryot. Cell">
        <title>Draft genome sequence of CBS 2479, the standard type strain of Trichosporon asahii.</title>
        <authorList>
            <person name="Yang R.Y."/>
            <person name="Li H.T."/>
            <person name="Zhu H."/>
            <person name="Zhou G.P."/>
            <person name="Wang M."/>
            <person name="Wang L."/>
        </authorList>
    </citation>
    <scope>NUCLEOTIDE SEQUENCE [LARGE SCALE GENOMIC DNA]</scope>
    <source>
        <strain evidence="14">ATCC 90039 / CBS 2479 / JCM 2466 / KCTC 7840 / NCYC 2677 / UAMH 7654</strain>
    </source>
</reference>
<dbReference type="PROSITE" id="PS51194">
    <property type="entry name" value="HELICASE_CTER"/>
    <property type="match status" value="1"/>
</dbReference>
<feature type="domain" description="Helicase C-terminal" evidence="12">
    <location>
        <begin position="246"/>
        <end position="469"/>
    </location>
</feature>
<dbReference type="GO" id="GO:0003724">
    <property type="term" value="F:RNA helicase activity"/>
    <property type="evidence" value="ECO:0007669"/>
    <property type="project" value="UniProtKB-EC"/>
</dbReference>
<keyword evidence="4" id="KW-0378">Hydrolase</keyword>
<dbReference type="OrthoDB" id="1191041at2759"/>
<feature type="region of interest" description="Disordered" evidence="10">
    <location>
        <begin position="334"/>
        <end position="390"/>
    </location>
</feature>
<dbReference type="CDD" id="cd17961">
    <property type="entry name" value="DEADc_DDX56"/>
    <property type="match status" value="1"/>
</dbReference>
<dbReference type="RefSeq" id="XP_014180049.1">
    <property type="nucleotide sequence ID" value="XM_014324574.1"/>
</dbReference>
<dbReference type="Proteomes" id="UP000002748">
    <property type="component" value="Unassembled WGS sequence"/>
</dbReference>
<organism evidence="13 14">
    <name type="scientific">Trichosporon asahii var. asahii (strain ATCC 90039 / CBS 2479 / JCM 2466 / KCTC 7840 / NBRC 103889/ NCYC 2677 / UAMH 7654)</name>
    <name type="common">Yeast</name>
    <dbReference type="NCBI Taxonomy" id="1186058"/>
    <lineage>
        <taxon>Eukaryota</taxon>
        <taxon>Fungi</taxon>
        <taxon>Dikarya</taxon>
        <taxon>Basidiomycota</taxon>
        <taxon>Agaricomycotina</taxon>
        <taxon>Tremellomycetes</taxon>
        <taxon>Trichosporonales</taxon>
        <taxon>Trichosporonaceae</taxon>
        <taxon>Trichosporon</taxon>
    </lineage>
</organism>
<comment type="catalytic activity">
    <reaction evidence="9">
        <text>ATP + H2O = ADP + phosphate + H(+)</text>
        <dbReference type="Rhea" id="RHEA:13065"/>
        <dbReference type="ChEBI" id="CHEBI:15377"/>
        <dbReference type="ChEBI" id="CHEBI:15378"/>
        <dbReference type="ChEBI" id="CHEBI:30616"/>
        <dbReference type="ChEBI" id="CHEBI:43474"/>
        <dbReference type="ChEBI" id="CHEBI:456216"/>
        <dbReference type="EC" id="3.6.4.13"/>
    </reaction>
</comment>
<proteinExistence type="inferred from homology"/>
<evidence type="ECO:0000256" key="1">
    <source>
        <dbReference type="ARBA" id="ARBA00003706"/>
    </source>
</evidence>
<evidence type="ECO:0000256" key="6">
    <source>
        <dbReference type="ARBA" id="ARBA00022840"/>
    </source>
</evidence>
<protein>
    <recommendedName>
        <fullName evidence="2">RNA helicase</fullName>
        <ecNumber evidence="2">3.6.4.13</ecNumber>
    </recommendedName>
</protein>
<evidence type="ECO:0000256" key="10">
    <source>
        <dbReference type="SAM" id="MobiDB-lite"/>
    </source>
</evidence>